<gene>
    <name evidence="1" type="ORF">MGWOODY_Tha603</name>
</gene>
<name>A0A170PM49_9ZZZZ</name>
<accession>A0A170PM49</accession>
<dbReference type="AlphaFoldDB" id="A0A170PM49"/>
<proteinExistence type="predicted"/>
<evidence type="ECO:0000313" key="1">
    <source>
        <dbReference type="EMBL" id="CUS42262.1"/>
    </source>
</evidence>
<reference evidence="1" key="1">
    <citation type="submission" date="2015-10" db="EMBL/GenBank/DDBJ databases">
        <authorList>
            <person name="Gilbert D.G."/>
        </authorList>
    </citation>
    <scope>NUCLEOTIDE SEQUENCE</scope>
</reference>
<sequence>MWRTGSILLLSIISAAVQAEGLYWRNDVNGGVKSGAGTRFSSNELSLTIPLERKRNGSEDVSTALNLDLTEFRWSGTTAAQNEYYWISMPISYRQRRSGGQEFYIRAEPGLMTDLNALEGKNIGVNLELSGRTYVSKSDFWQYGIIVDREFGDFNPRPLVGYATKPTAQTEMLLGFPKTLIQTRWSREVSTYLSIRPAGGVWREEVTLDAAATATPSVSDVKYTNWRMGVGGEFHWRERFWLNGEIGQLRNRRIRATDNTGVEVVATPGQDAYWQIGITARMP</sequence>
<protein>
    <submittedName>
        <fullName evidence="1">Uncharacterized protein</fullName>
    </submittedName>
</protein>
<organism evidence="1">
    <name type="scientific">hydrothermal vent metagenome</name>
    <dbReference type="NCBI Taxonomy" id="652676"/>
    <lineage>
        <taxon>unclassified sequences</taxon>
        <taxon>metagenomes</taxon>
        <taxon>ecological metagenomes</taxon>
    </lineage>
</organism>
<dbReference type="EMBL" id="CZQC01000064">
    <property type="protein sequence ID" value="CUS42262.1"/>
    <property type="molecule type" value="Genomic_DNA"/>
</dbReference>